<evidence type="ECO:0000313" key="2">
    <source>
        <dbReference type="EnsemblMetazoa" id="GPPI028619-PA"/>
    </source>
</evidence>
<dbReference type="Proteomes" id="UP000092460">
    <property type="component" value="Unassembled WGS sequence"/>
</dbReference>
<organism evidence="2 3">
    <name type="scientific">Glossina palpalis gambiensis</name>
    <dbReference type="NCBI Taxonomy" id="67801"/>
    <lineage>
        <taxon>Eukaryota</taxon>
        <taxon>Metazoa</taxon>
        <taxon>Ecdysozoa</taxon>
        <taxon>Arthropoda</taxon>
        <taxon>Hexapoda</taxon>
        <taxon>Insecta</taxon>
        <taxon>Pterygota</taxon>
        <taxon>Neoptera</taxon>
        <taxon>Endopterygota</taxon>
        <taxon>Diptera</taxon>
        <taxon>Brachycera</taxon>
        <taxon>Muscomorpha</taxon>
        <taxon>Hippoboscoidea</taxon>
        <taxon>Glossinidae</taxon>
        <taxon>Glossina</taxon>
    </lineage>
</organism>
<name>A0A1B0BFS0_9MUSC</name>
<evidence type="ECO:0000313" key="3">
    <source>
        <dbReference type="Proteomes" id="UP000092460"/>
    </source>
</evidence>
<proteinExistence type="predicted"/>
<dbReference type="VEuPathDB" id="VectorBase:GPPI028619"/>
<dbReference type="PANTHER" id="PTHR21112">
    <property type="entry name" value="CHEMOSENSORY PROTEIN A 29A-RELATED"/>
    <property type="match status" value="1"/>
</dbReference>
<reference evidence="2" key="2">
    <citation type="submission" date="2020-05" db="UniProtKB">
        <authorList>
            <consortium name="EnsemblMetazoa"/>
        </authorList>
    </citation>
    <scope>IDENTIFICATION</scope>
    <source>
        <strain evidence="2">IAEA</strain>
    </source>
</reference>
<keyword evidence="1" id="KW-0732">Signal</keyword>
<keyword evidence="3" id="KW-1185">Reference proteome</keyword>
<protein>
    <submittedName>
        <fullName evidence="2">Uncharacterized protein</fullName>
    </submittedName>
</protein>
<feature type="signal peptide" evidence="1">
    <location>
        <begin position="1"/>
        <end position="21"/>
    </location>
</feature>
<reference evidence="3" key="1">
    <citation type="submission" date="2015-01" db="EMBL/GenBank/DDBJ databases">
        <authorList>
            <person name="Aksoy S."/>
            <person name="Warren W."/>
            <person name="Wilson R.K."/>
        </authorList>
    </citation>
    <scope>NUCLEOTIDE SEQUENCE [LARGE SCALE GENOMIC DNA]</scope>
    <source>
        <strain evidence="3">IAEA</strain>
    </source>
</reference>
<dbReference type="EnsemblMetazoa" id="GPPI028619-RA">
    <property type="protein sequence ID" value="GPPI028619-PA"/>
    <property type="gene ID" value="GPPI028619"/>
</dbReference>
<dbReference type="PANTHER" id="PTHR21112:SF0">
    <property type="entry name" value="CHEMOSENSORY PROTEIN A 29A-RELATED"/>
    <property type="match status" value="1"/>
</dbReference>
<dbReference type="Pfam" id="PF06477">
    <property type="entry name" value="DUF1091"/>
    <property type="match status" value="1"/>
</dbReference>
<evidence type="ECO:0000256" key="1">
    <source>
        <dbReference type="SAM" id="SignalP"/>
    </source>
</evidence>
<accession>A0A1B0BFS0</accession>
<dbReference type="InterPro" id="IPR010512">
    <property type="entry name" value="DUF1091"/>
</dbReference>
<dbReference type="EMBL" id="JXJN01013641">
    <property type="status" value="NOT_ANNOTATED_CDS"/>
    <property type="molecule type" value="Genomic_DNA"/>
</dbReference>
<dbReference type="AlphaFoldDB" id="A0A1B0BFS0"/>
<feature type="chain" id="PRO_5008404809" evidence="1">
    <location>
        <begin position="22"/>
        <end position="190"/>
    </location>
</feature>
<sequence length="190" mass="22576">MKFNLLFFIFYCIFSLQRYESLVIREKTYTYQLISLESTSSNPDLFEIDVQLRRKSRRELVIFGYVDIKYDVQEGDDTEIEWVVYHSATGSESDYKLLPFNIRRQSIYDYLNSFYKDFIMNGIANCSDLWVFDGKAPSPLEKKRYEINDCVLNDDNYPNHLGDGFYRIIGRIYGQVESTITLLVEVMRKF</sequence>